<keyword evidence="2" id="KW-1133">Transmembrane helix</keyword>
<proteinExistence type="predicted"/>
<keyword evidence="1" id="KW-0732">Signal</keyword>
<evidence type="ECO:0000256" key="2">
    <source>
        <dbReference type="SAM" id="Phobius"/>
    </source>
</evidence>
<name>A0ABY7QEV9_9ACTN</name>
<dbReference type="RefSeq" id="WP_270150547.1">
    <property type="nucleotide sequence ID" value="NZ_CP115450.1"/>
</dbReference>
<dbReference type="Pfam" id="PF13517">
    <property type="entry name" value="FG-GAP_3"/>
    <property type="match status" value="2"/>
</dbReference>
<dbReference type="Gene3D" id="2.80.10.50">
    <property type="match status" value="1"/>
</dbReference>
<evidence type="ECO:0000313" key="3">
    <source>
        <dbReference type="EMBL" id="WBP91289.1"/>
    </source>
</evidence>
<evidence type="ECO:0000256" key="1">
    <source>
        <dbReference type="ARBA" id="ARBA00022729"/>
    </source>
</evidence>
<reference evidence="4" key="1">
    <citation type="submission" date="2022-12" db="EMBL/GenBank/DDBJ databases">
        <authorList>
            <person name="Mo P."/>
        </authorList>
    </citation>
    <scope>NUCLEOTIDE SEQUENCE [LARGE SCALE GENOMIC DNA]</scope>
    <source>
        <strain evidence="4">HUAS 3-15</strain>
    </source>
</reference>
<dbReference type="Proteomes" id="UP001212821">
    <property type="component" value="Chromosome"/>
</dbReference>
<dbReference type="SUPFAM" id="SSF69318">
    <property type="entry name" value="Integrin alpha N-terminal domain"/>
    <property type="match status" value="2"/>
</dbReference>
<keyword evidence="2" id="KW-0472">Membrane</keyword>
<feature type="transmembrane region" description="Helical" evidence="2">
    <location>
        <begin position="59"/>
        <end position="83"/>
    </location>
</feature>
<keyword evidence="4" id="KW-1185">Reference proteome</keyword>
<dbReference type="PROSITE" id="PS50231">
    <property type="entry name" value="RICIN_B_LECTIN"/>
    <property type="match status" value="1"/>
</dbReference>
<evidence type="ECO:0000313" key="4">
    <source>
        <dbReference type="Proteomes" id="UP001212821"/>
    </source>
</evidence>
<dbReference type="Gene3D" id="2.40.128.340">
    <property type="match status" value="1"/>
</dbReference>
<dbReference type="InterPro" id="IPR035992">
    <property type="entry name" value="Ricin_B-like_lectins"/>
</dbReference>
<dbReference type="InterPro" id="IPR028994">
    <property type="entry name" value="Integrin_alpha_N"/>
</dbReference>
<dbReference type="PANTHER" id="PTHR46580">
    <property type="entry name" value="SENSOR KINASE-RELATED"/>
    <property type="match status" value="1"/>
</dbReference>
<dbReference type="EMBL" id="CP115450">
    <property type="protein sequence ID" value="WBP91289.1"/>
    <property type="molecule type" value="Genomic_DNA"/>
</dbReference>
<dbReference type="InterPro" id="IPR013517">
    <property type="entry name" value="FG-GAP"/>
</dbReference>
<accession>A0ABY7QEV9</accession>
<dbReference type="SUPFAM" id="SSF50370">
    <property type="entry name" value="Ricin B-like lectins"/>
    <property type="match status" value="1"/>
</dbReference>
<protein>
    <submittedName>
        <fullName evidence="3">VCBS repeat-containing protein</fullName>
    </submittedName>
</protein>
<keyword evidence="2" id="KW-0812">Transmembrane</keyword>
<organism evidence="3 4">
    <name type="scientific">Kitasatospora cathayae</name>
    <dbReference type="NCBI Taxonomy" id="3004092"/>
    <lineage>
        <taxon>Bacteria</taxon>
        <taxon>Bacillati</taxon>
        <taxon>Actinomycetota</taxon>
        <taxon>Actinomycetes</taxon>
        <taxon>Kitasatosporales</taxon>
        <taxon>Streptomycetaceae</taxon>
        <taxon>Kitasatospora</taxon>
    </lineage>
</organism>
<gene>
    <name evidence="3" type="ORF">O1G21_39020</name>
</gene>
<sequence length="458" mass="49148">MGPDDSPPDARPRPSQGRALDLRVEAGRHYCLGLALATVIAQRMEHLKIKKLRIRRIRAAATVIALLLASLSFSVGQASAYVYPGPYFEIQNQATGLCLEASPDYNPQQLEAHDCGTSDDQFFSIWNQNWLIDAARAPLTGGGICLATDSYSDALSVNCGNNTYALSWKYTSAAGAWTVFASPNGCYLKIVGDSTVACMPGFNGPETKWRMIYGPRHYSQTTAADFTGDGKADIIARDNSNGNLMMWVHDAGGGFNAPKVLTGGWDFTETTAGDFNNDGKADLIARDASGNLWMWYGNGDGTFTSKHLVTTGWNFTQTAAADFNGDGNVDLIAKGTDNNLYIWPGNGDGTFGAPHVQTGDWNFTGTRAADFNNDGKADILARDANGNLELWLHDGGGSFNAPNKLTDGWYFTQTAAADFNGDGKVDLIGRDDATGNLMIWAGNGDGTFTAPYTLTGGW</sequence>
<dbReference type="Gene3D" id="2.130.10.130">
    <property type="entry name" value="Integrin alpha, N-terminal"/>
    <property type="match status" value="1"/>
</dbReference>